<accession>A0A512IT86</accession>
<evidence type="ECO:0000256" key="1">
    <source>
        <dbReference type="ARBA" id="ARBA00004651"/>
    </source>
</evidence>
<feature type="transmembrane region" description="Helical" evidence="8">
    <location>
        <begin position="216"/>
        <end position="242"/>
    </location>
</feature>
<feature type="transmembrane region" description="Helical" evidence="8">
    <location>
        <begin position="384"/>
        <end position="402"/>
    </location>
</feature>
<proteinExistence type="inferred from homology"/>
<evidence type="ECO:0000256" key="2">
    <source>
        <dbReference type="ARBA" id="ARBA00005346"/>
    </source>
</evidence>
<feature type="domain" description="NADH:quinone oxidoreductase/Mrp antiporter transmembrane" evidence="9">
    <location>
        <begin position="139"/>
        <end position="401"/>
    </location>
</feature>
<feature type="transmembrane region" description="Helical" evidence="8">
    <location>
        <begin position="471"/>
        <end position="493"/>
    </location>
</feature>
<feature type="transmembrane region" description="Helical" evidence="8">
    <location>
        <begin position="282"/>
        <end position="303"/>
    </location>
</feature>
<comment type="subcellular location">
    <subcellularLocation>
        <location evidence="1">Cell membrane</location>
        <topology evidence="1">Multi-pass membrane protein</topology>
    </subcellularLocation>
    <subcellularLocation>
        <location evidence="7">Membrane</location>
        <topology evidence="7">Multi-pass membrane protein</topology>
    </subcellularLocation>
</comment>
<dbReference type="InterPro" id="IPR003918">
    <property type="entry name" value="NADH_UbQ_OxRdtase"/>
</dbReference>
<dbReference type="GO" id="GO:0042773">
    <property type="term" value="P:ATP synthesis coupled electron transport"/>
    <property type="evidence" value="ECO:0007669"/>
    <property type="project" value="InterPro"/>
</dbReference>
<evidence type="ECO:0000256" key="4">
    <source>
        <dbReference type="ARBA" id="ARBA00022692"/>
    </source>
</evidence>
<reference evidence="10 11" key="1">
    <citation type="submission" date="2019-07" db="EMBL/GenBank/DDBJ databases">
        <title>Whole genome shotgun sequence of Methylobacterium haplocladii NBRC 107714.</title>
        <authorList>
            <person name="Hosoyama A."/>
            <person name="Uohara A."/>
            <person name="Ohji S."/>
            <person name="Ichikawa N."/>
        </authorList>
    </citation>
    <scope>NUCLEOTIDE SEQUENCE [LARGE SCALE GENOMIC DNA]</scope>
    <source>
        <strain evidence="10 11">NBRC 107714</strain>
    </source>
</reference>
<feature type="transmembrane region" description="Helical" evidence="8">
    <location>
        <begin position="93"/>
        <end position="114"/>
    </location>
</feature>
<name>A0A512IT86_9HYPH</name>
<keyword evidence="3" id="KW-1003">Cell membrane</keyword>
<dbReference type="RefSeq" id="WP_238180514.1">
    <property type="nucleotide sequence ID" value="NZ_BJZT01000036.1"/>
</dbReference>
<feature type="transmembrane region" description="Helical" evidence="8">
    <location>
        <begin position="42"/>
        <end position="62"/>
    </location>
</feature>
<dbReference type="Proteomes" id="UP000321258">
    <property type="component" value="Unassembled WGS sequence"/>
</dbReference>
<evidence type="ECO:0000256" key="7">
    <source>
        <dbReference type="RuleBase" id="RU000320"/>
    </source>
</evidence>
<gene>
    <name evidence="10" type="ORF">MHA02_32360</name>
</gene>
<dbReference type="InterPro" id="IPR050586">
    <property type="entry name" value="CPA3_Na-H_Antiporter_D"/>
</dbReference>
<feature type="transmembrane region" description="Helical" evidence="8">
    <location>
        <begin position="342"/>
        <end position="364"/>
    </location>
</feature>
<feature type="transmembrane region" description="Helical" evidence="8">
    <location>
        <begin position="144"/>
        <end position="163"/>
    </location>
</feature>
<dbReference type="EMBL" id="BJZT01000036">
    <property type="protein sequence ID" value="GEP00849.1"/>
    <property type="molecule type" value="Genomic_DNA"/>
</dbReference>
<dbReference type="InterPro" id="IPR001750">
    <property type="entry name" value="ND/Mrp_TM"/>
</dbReference>
<keyword evidence="5 8" id="KW-1133">Transmembrane helix</keyword>
<feature type="transmembrane region" description="Helical" evidence="8">
    <location>
        <begin position="572"/>
        <end position="589"/>
    </location>
</feature>
<evidence type="ECO:0000313" key="10">
    <source>
        <dbReference type="EMBL" id="GEP00849.1"/>
    </source>
</evidence>
<dbReference type="GO" id="GO:0008137">
    <property type="term" value="F:NADH dehydrogenase (ubiquinone) activity"/>
    <property type="evidence" value="ECO:0007669"/>
    <property type="project" value="InterPro"/>
</dbReference>
<feature type="transmembrane region" description="Helical" evidence="8">
    <location>
        <begin position="422"/>
        <end position="442"/>
    </location>
</feature>
<dbReference type="AlphaFoldDB" id="A0A512IT86"/>
<dbReference type="GO" id="GO:0005886">
    <property type="term" value="C:plasma membrane"/>
    <property type="evidence" value="ECO:0007669"/>
    <property type="project" value="UniProtKB-SubCell"/>
</dbReference>
<dbReference type="PANTHER" id="PTHR42703">
    <property type="entry name" value="NADH DEHYDROGENASE"/>
    <property type="match status" value="1"/>
</dbReference>
<sequence>MSLLDAIPSGVLPPLPVAIPLAVCALILMLSKRLHGHMPDILATLTALVASALCMLIATRAAESGPLIYWFGGWTPRDGHAVGIGFQIDAASAWIAAFIGLLYAAAFVFAWGYFTNVHGHFQVLMLLFLAAMTGFCFTRDLFNLFVWFEVMSVAAFALTAYRLEGSALSGALNFTVTNSLAGFMMLGGIGLIYARAGTLDYEGLRLAVAANARDPVVAAAFCLIAVALMIKAAMVPFQFWLADAHAVAPSPVSVIFSGAMVSLGLFGLAKLTWVVFSGSDRILAALSDAMIGLGSLTAILGGVMALRQRHLKRMLAFSTISHAGIMILGIGVLSQAGAGGLLVYLVGHGLVKGALFMVAGILLATRASIDEIGLRGLGRGIEPAGIAMALGGLLLAGLPVGLLDQGTHLMQGALDERGHRVALIATVLGCGLTGAAVLRGAARIFLGWGSVAGDEARAPSEDEQEKADRPLWLMLAPCLFLLALDLAAPAGPVEDLVRNAVPNFLHMSEPQTALPHGIAWLPWLSVAMAFAIAGYDLSRGHLPKVLLKLGSGVQAGPFRLLDAAHSGLIGDYVTWIVVGLALLAGRLALA</sequence>
<evidence type="ECO:0000259" key="9">
    <source>
        <dbReference type="Pfam" id="PF00361"/>
    </source>
</evidence>
<evidence type="ECO:0000256" key="5">
    <source>
        <dbReference type="ARBA" id="ARBA00022989"/>
    </source>
</evidence>
<keyword evidence="6 8" id="KW-0472">Membrane</keyword>
<comment type="caution">
    <text evidence="10">The sequence shown here is derived from an EMBL/GenBank/DDBJ whole genome shotgun (WGS) entry which is preliminary data.</text>
</comment>
<protein>
    <recommendedName>
        <fullName evidence="9">NADH:quinone oxidoreductase/Mrp antiporter transmembrane domain-containing protein</fullName>
    </recommendedName>
</protein>
<evidence type="ECO:0000256" key="3">
    <source>
        <dbReference type="ARBA" id="ARBA00022475"/>
    </source>
</evidence>
<evidence type="ECO:0000256" key="8">
    <source>
        <dbReference type="SAM" id="Phobius"/>
    </source>
</evidence>
<organism evidence="10 11">
    <name type="scientific">Methylobacterium haplocladii</name>
    <dbReference type="NCBI Taxonomy" id="1176176"/>
    <lineage>
        <taxon>Bacteria</taxon>
        <taxon>Pseudomonadati</taxon>
        <taxon>Pseudomonadota</taxon>
        <taxon>Alphaproteobacteria</taxon>
        <taxon>Hyphomicrobiales</taxon>
        <taxon>Methylobacteriaceae</taxon>
        <taxon>Methylobacterium</taxon>
    </lineage>
</organism>
<dbReference type="PANTHER" id="PTHR42703:SF1">
    <property type="entry name" value="NA(+)_H(+) ANTIPORTER SUBUNIT D1"/>
    <property type="match status" value="1"/>
</dbReference>
<dbReference type="PRINTS" id="PR01437">
    <property type="entry name" value="NUOXDRDTASE4"/>
</dbReference>
<feature type="transmembrane region" description="Helical" evidence="8">
    <location>
        <begin position="175"/>
        <end position="196"/>
    </location>
</feature>
<dbReference type="Pfam" id="PF00361">
    <property type="entry name" value="Proton_antipo_M"/>
    <property type="match status" value="1"/>
</dbReference>
<comment type="similarity">
    <text evidence="2">Belongs to the CPA3 antiporters (TC 2.A.63) subunit D family.</text>
</comment>
<feature type="transmembrane region" description="Helical" evidence="8">
    <location>
        <begin position="254"/>
        <end position="276"/>
    </location>
</feature>
<evidence type="ECO:0000256" key="6">
    <source>
        <dbReference type="ARBA" id="ARBA00023136"/>
    </source>
</evidence>
<keyword evidence="4 7" id="KW-0812">Transmembrane</keyword>
<keyword evidence="11" id="KW-1185">Reference proteome</keyword>
<evidence type="ECO:0000313" key="11">
    <source>
        <dbReference type="Proteomes" id="UP000321258"/>
    </source>
</evidence>
<feature type="transmembrane region" description="Helical" evidence="8">
    <location>
        <begin position="315"/>
        <end position="336"/>
    </location>
</feature>
<feature type="transmembrane region" description="Helical" evidence="8">
    <location>
        <begin position="513"/>
        <end position="533"/>
    </location>
</feature>
<feature type="transmembrane region" description="Helical" evidence="8">
    <location>
        <begin position="12"/>
        <end position="30"/>
    </location>
</feature>